<protein>
    <submittedName>
        <fullName evidence="1">Uncharacterized protein</fullName>
    </submittedName>
</protein>
<evidence type="ECO:0000313" key="1">
    <source>
        <dbReference type="EMBL" id="CAB3792272.1"/>
    </source>
</evidence>
<dbReference type="RefSeq" id="WP_175105833.1">
    <property type="nucleotide sequence ID" value="NZ_CADIKM010000015.1"/>
</dbReference>
<dbReference type="AlphaFoldDB" id="A0A6S7B9F5"/>
<accession>A0A6S7B9F5</accession>
<reference evidence="1 2" key="1">
    <citation type="submission" date="2020-04" db="EMBL/GenBank/DDBJ databases">
        <authorList>
            <person name="De Canck E."/>
        </authorList>
    </citation>
    <scope>NUCLEOTIDE SEQUENCE [LARGE SCALE GENOMIC DNA]</scope>
    <source>
        <strain evidence="1 2">LMG 28138</strain>
    </source>
</reference>
<dbReference type="Proteomes" id="UP000494115">
    <property type="component" value="Unassembled WGS sequence"/>
</dbReference>
<sequence>MRKTLNASRLQAEVSRRLHRRHEVVEDGVKIGVPRPQLQEPDKAGCNWDMKHFGNAAGFEREIAAVLSEVRAQYNLSTETKDESNPFD</sequence>
<keyword evidence="2" id="KW-1185">Reference proteome</keyword>
<evidence type="ECO:0000313" key="2">
    <source>
        <dbReference type="Proteomes" id="UP000494115"/>
    </source>
</evidence>
<gene>
    <name evidence="1" type="ORF">LMG28138_03307</name>
</gene>
<proteinExistence type="predicted"/>
<organism evidence="1 2">
    <name type="scientific">Pararobbsia alpina</name>
    <dbReference type="NCBI Taxonomy" id="621374"/>
    <lineage>
        <taxon>Bacteria</taxon>
        <taxon>Pseudomonadati</taxon>
        <taxon>Pseudomonadota</taxon>
        <taxon>Betaproteobacteria</taxon>
        <taxon>Burkholderiales</taxon>
        <taxon>Burkholderiaceae</taxon>
        <taxon>Pararobbsia</taxon>
    </lineage>
</organism>
<name>A0A6S7B9F5_9BURK</name>
<dbReference type="EMBL" id="CADIKM010000015">
    <property type="protein sequence ID" value="CAB3792272.1"/>
    <property type="molecule type" value="Genomic_DNA"/>
</dbReference>